<dbReference type="AlphaFoldDB" id="A0A816EIS7"/>
<sequence length="688" mass="82630">MKSVEQQNKEKHNEKEQRNDDSNHTTTTMLHTDIETTFKCGYCNMSNVEFKERLFKVTSQDQRRQTFVKEWLEIDMTLLEFIRKYTCNIAHVYCLKMELDSYKSYINRTQSEYLWLSHWPKMRMKEDNIDENFSETEKYIRYQLRITKQRLSKAMTKLINCIRNEDAISGSSVMDMTLLKAYIITFVRQDYRDIHDDLQQKMGLLLLKADDVRLVKEFFDLKPSSIQISLARSIWEATIREEERKKGKNLARNTGRRKRSKNKRKRQHRNQNEQHINQSLSQLSISQEMQAKRQKLNTTTTTTTISMAIIDKNDQSVNRISKEVSHDKNNYQEEEDGGDIDNVDKEEYTMFFPMINCLQKFKPKYLQVSNRIFKQMLSNAIEDGNKIVQCLNTDEKLQAIRQITEIMNDLHYFQLQENLWQGYYNLGIQENIWSTSELTATTTIDSNQVKKYSTYYFPKHLIEKRQKTIVHQIQRTRNQLEECAIYLQQHTLEWQPNIELDLLLRTVTNCITKAQQRLRKEFQYRIDIAQLDLNDRRSIKYFYNLQPNQEQIRLAKRYWQIVANELRTKEQIEILRQRIFLRRLPNHIDKMIDCSMDHIQPMLSNSVLDKDRRAGLISNYSKTITQYKFDLISLNLNTMENIRRGHQQLLIDFEEKILQTCPNSLRQAIKQRRETMNYRHEKFLEHKL</sequence>
<feature type="non-terminal residue" evidence="3">
    <location>
        <position position="688"/>
    </location>
</feature>
<dbReference type="EMBL" id="CAJNOH010009294">
    <property type="protein sequence ID" value="CAF1495868.1"/>
    <property type="molecule type" value="Genomic_DNA"/>
</dbReference>
<dbReference type="Proteomes" id="UP000663854">
    <property type="component" value="Unassembled WGS sequence"/>
</dbReference>
<gene>
    <name evidence="3" type="ORF">JXQ802_LOCUS54902</name>
    <name evidence="2" type="ORF">PYM288_LOCUS38398</name>
</gene>
<protein>
    <submittedName>
        <fullName evidence="3">Uncharacterized protein</fullName>
    </submittedName>
</protein>
<evidence type="ECO:0000313" key="4">
    <source>
        <dbReference type="Proteomes" id="UP000663870"/>
    </source>
</evidence>
<accession>A0A816EIS7</accession>
<proteinExistence type="predicted"/>
<evidence type="ECO:0000256" key="1">
    <source>
        <dbReference type="SAM" id="MobiDB-lite"/>
    </source>
</evidence>
<dbReference type="Proteomes" id="UP000663870">
    <property type="component" value="Unassembled WGS sequence"/>
</dbReference>
<reference evidence="3" key="1">
    <citation type="submission" date="2021-02" db="EMBL/GenBank/DDBJ databases">
        <authorList>
            <person name="Nowell W R."/>
        </authorList>
    </citation>
    <scope>NUCLEOTIDE SEQUENCE</scope>
</reference>
<feature type="region of interest" description="Disordered" evidence="1">
    <location>
        <begin position="245"/>
        <end position="278"/>
    </location>
</feature>
<dbReference type="EMBL" id="CAJNOL010011059">
    <property type="protein sequence ID" value="CAF1653387.1"/>
    <property type="molecule type" value="Genomic_DNA"/>
</dbReference>
<feature type="region of interest" description="Disordered" evidence="1">
    <location>
        <begin position="1"/>
        <end position="26"/>
    </location>
</feature>
<name>A0A816EIS7_9BILA</name>
<keyword evidence="4" id="KW-1185">Reference proteome</keyword>
<organism evidence="3 4">
    <name type="scientific">Rotaria sordida</name>
    <dbReference type="NCBI Taxonomy" id="392033"/>
    <lineage>
        <taxon>Eukaryota</taxon>
        <taxon>Metazoa</taxon>
        <taxon>Spiralia</taxon>
        <taxon>Gnathifera</taxon>
        <taxon>Rotifera</taxon>
        <taxon>Eurotatoria</taxon>
        <taxon>Bdelloidea</taxon>
        <taxon>Philodinida</taxon>
        <taxon>Philodinidae</taxon>
        <taxon>Rotaria</taxon>
    </lineage>
</organism>
<feature type="non-terminal residue" evidence="3">
    <location>
        <position position="1"/>
    </location>
</feature>
<feature type="compositionally biased region" description="Basic and acidic residues" evidence="1">
    <location>
        <begin position="7"/>
        <end position="23"/>
    </location>
</feature>
<comment type="caution">
    <text evidence="3">The sequence shown here is derived from an EMBL/GenBank/DDBJ whole genome shotgun (WGS) entry which is preliminary data.</text>
</comment>
<feature type="compositionally biased region" description="Basic residues" evidence="1">
    <location>
        <begin position="246"/>
        <end position="269"/>
    </location>
</feature>
<evidence type="ECO:0000313" key="3">
    <source>
        <dbReference type="EMBL" id="CAF1653387.1"/>
    </source>
</evidence>
<evidence type="ECO:0000313" key="2">
    <source>
        <dbReference type="EMBL" id="CAF1495868.1"/>
    </source>
</evidence>